<keyword evidence="6" id="KW-1185">Reference proteome</keyword>
<dbReference type="InterPro" id="IPR016274">
    <property type="entry name" value="Histidine_acid_Pase_euk"/>
</dbReference>
<dbReference type="PANTHER" id="PTHR20963:SF43">
    <property type="entry name" value="PUTATIVE (AFU_ORTHOLOGUE AFUA_7G01240)-RELATED"/>
    <property type="match status" value="1"/>
</dbReference>
<reference evidence="5 6" key="1">
    <citation type="submission" date="2019-04" db="EMBL/GenBank/DDBJ databases">
        <title>Aspergillus burnettii sp. nov., novel species from soil in southeast Queensland.</title>
        <authorList>
            <person name="Gilchrist C.L.M."/>
            <person name="Pitt J.I."/>
            <person name="Lange L."/>
            <person name="Lacey H.J."/>
            <person name="Vuong D."/>
            <person name="Midgley D.J."/>
            <person name="Greenfield P."/>
            <person name="Bradbury M."/>
            <person name="Lacey E."/>
            <person name="Busk P.K."/>
            <person name="Pilgaard B."/>
            <person name="Chooi Y.H."/>
            <person name="Piggott A.M."/>
        </authorList>
    </citation>
    <scope>NUCLEOTIDE SEQUENCE [LARGE SCALE GENOMIC DNA]</scope>
    <source>
        <strain evidence="5 6">FRR 5400</strain>
    </source>
</reference>
<dbReference type="GO" id="GO:0003993">
    <property type="term" value="F:acid phosphatase activity"/>
    <property type="evidence" value="ECO:0007669"/>
    <property type="project" value="TreeGrafter"/>
</dbReference>
<dbReference type="EMBL" id="SPNV01000278">
    <property type="protein sequence ID" value="KAF5857078.1"/>
    <property type="molecule type" value="Genomic_DNA"/>
</dbReference>
<comment type="caution">
    <text evidence="5">The sequence shown here is derived from an EMBL/GenBank/DDBJ whole genome shotgun (WGS) entry which is preliminary data.</text>
</comment>
<evidence type="ECO:0000313" key="6">
    <source>
        <dbReference type="Proteomes" id="UP000541154"/>
    </source>
</evidence>
<dbReference type="Gene3D" id="3.40.50.1240">
    <property type="entry name" value="Phosphoglycerate mutase-like"/>
    <property type="match status" value="1"/>
</dbReference>
<evidence type="ECO:0000256" key="2">
    <source>
        <dbReference type="ARBA" id="ARBA00023180"/>
    </source>
</evidence>
<dbReference type="Proteomes" id="UP000541154">
    <property type="component" value="Unassembled WGS sequence"/>
</dbReference>
<dbReference type="CDD" id="cd07061">
    <property type="entry name" value="HP_HAP_like"/>
    <property type="match status" value="1"/>
</dbReference>
<gene>
    <name evidence="5" type="ORF">ETB97_006290</name>
</gene>
<proteinExistence type="predicted"/>
<protein>
    <recommendedName>
        <fullName evidence="7">Histidine phosphatase superfamily</fullName>
    </recommendedName>
</protein>
<name>A0A8H5ZUI5_PETAA</name>
<dbReference type="AlphaFoldDB" id="A0A8H5ZUI5"/>
<evidence type="ECO:0000256" key="4">
    <source>
        <dbReference type="PIRSR" id="PIRSR000894-2"/>
    </source>
</evidence>
<evidence type="ECO:0000313" key="5">
    <source>
        <dbReference type="EMBL" id="KAF5857078.1"/>
    </source>
</evidence>
<feature type="disulfide bond" evidence="4">
    <location>
        <begin position="70"/>
        <end position="434"/>
    </location>
</feature>
<feature type="disulfide bond" evidence="4">
    <location>
        <begin position="287"/>
        <end position="300"/>
    </location>
</feature>
<dbReference type="InterPro" id="IPR000560">
    <property type="entry name" value="His_Pase_clade-2"/>
</dbReference>
<dbReference type="SUPFAM" id="SSF53254">
    <property type="entry name" value="Phosphoglycerate mutase-like"/>
    <property type="match status" value="1"/>
</dbReference>
<feature type="active site" description="Nucleophile" evidence="3">
    <location>
        <position position="81"/>
    </location>
</feature>
<dbReference type="InterPro" id="IPR029033">
    <property type="entry name" value="His_PPase_superfam"/>
</dbReference>
<evidence type="ECO:0000256" key="3">
    <source>
        <dbReference type="PIRSR" id="PIRSR000894-1"/>
    </source>
</evidence>
<dbReference type="PANTHER" id="PTHR20963">
    <property type="entry name" value="MULTIPLE INOSITOL POLYPHOSPHATE PHOSPHATASE-RELATED"/>
    <property type="match status" value="1"/>
</dbReference>
<keyword evidence="1" id="KW-0378">Hydrolase</keyword>
<evidence type="ECO:0008006" key="7">
    <source>
        <dbReference type="Google" id="ProtNLM"/>
    </source>
</evidence>
<keyword evidence="4" id="KW-1015">Disulfide bond</keyword>
<accession>A0A8H5ZUI5</accession>
<dbReference type="PIRSF" id="PIRSF000894">
    <property type="entry name" value="Acid_phosphatase"/>
    <property type="match status" value="1"/>
</dbReference>
<evidence type="ECO:0000256" key="1">
    <source>
        <dbReference type="ARBA" id="ARBA00022801"/>
    </source>
</evidence>
<organism evidence="5 6">
    <name type="scientific">Petromyces alliaceus</name>
    <name type="common">Aspergillus alliaceus</name>
    <dbReference type="NCBI Taxonomy" id="209559"/>
    <lineage>
        <taxon>Eukaryota</taxon>
        <taxon>Fungi</taxon>
        <taxon>Dikarya</taxon>
        <taxon>Ascomycota</taxon>
        <taxon>Pezizomycotina</taxon>
        <taxon>Eurotiomycetes</taxon>
        <taxon>Eurotiomycetidae</taxon>
        <taxon>Eurotiales</taxon>
        <taxon>Aspergillaceae</taxon>
        <taxon>Aspergillus</taxon>
        <taxon>Aspergillus subgen. Circumdati</taxon>
    </lineage>
</organism>
<keyword evidence="2" id="KW-0325">Glycoprotein</keyword>
<feature type="active site" description="Proton donor" evidence="3">
    <location>
        <position position="381"/>
    </location>
</feature>
<sequence>MVQLMNPQIALAAILAATRDGPSSTSLASVAAATGAQYSSTFDLTSSWANLSPYKPADGFGVPRGVPRGCELSQVHILHRHAERYPESPWFDGGGIKSFSEKLQTYNYNHDISLGAGALEFLKDWKYILGQDILLATGAATEVLSGADTWSKYGRMLYRAPPGMAVWDPELNVYPNGTQRLKPVFRTTNKQRVLESARWWLTGFFGHSGANKSFELVVIPEGDGVNNTLAAEHSCPGDLKEGHASLTHASEEFIPRMIKHPLARLSKLFPEDFNLTTSDVLAMMNLCPYEYATLGSSSFCELFTEQEWRDFAYNLDMRLYGASAFGSPTGRAQGIGYILELAARLEGKLIQSSDTSINTTYDNNSTTFPVDQPLYMDMTHDKVIIGTLTALGIQYFNHGPKGMPSAVAHAVPRTFELNKVAPFGGRLVSEVWTCPMDASLEVLDRTLYKNPDLSEAKHTIDYIRFVLNGAPLPTSDVIGCENAKNGFCKVANVLRAVPKLKEKAMYQEACYKNYTPGHQVGDGRPEI</sequence>
<dbReference type="Pfam" id="PF00328">
    <property type="entry name" value="His_Phos_2"/>
    <property type="match status" value="1"/>
</dbReference>